<keyword evidence="4" id="KW-1185">Reference proteome</keyword>
<dbReference type="PRINTS" id="PR00119">
    <property type="entry name" value="CATATPASE"/>
</dbReference>
<gene>
    <name evidence="3" type="ORF">chiPu_0028546</name>
</gene>
<dbReference type="Proteomes" id="UP000287033">
    <property type="component" value="Unassembled WGS sequence"/>
</dbReference>
<dbReference type="NCBIfam" id="TIGR01494">
    <property type="entry name" value="ATPase_P-type"/>
    <property type="match status" value="1"/>
</dbReference>
<dbReference type="STRING" id="137246.A0A401TP06"/>
<dbReference type="GO" id="GO:1902600">
    <property type="term" value="P:proton transmembrane transport"/>
    <property type="evidence" value="ECO:0007669"/>
    <property type="project" value="TreeGrafter"/>
</dbReference>
<evidence type="ECO:0000256" key="1">
    <source>
        <dbReference type="ARBA" id="ARBA00004651"/>
    </source>
</evidence>
<dbReference type="EMBL" id="BEZZ01134129">
    <property type="protein sequence ID" value="GCC44420.1"/>
    <property type="molecule type" value="Genomic_DNA"/>
</dbReference>
<dbReference type="GO" id="GO:0005886">
    <property type="term" value="C:plasma membrane"/>
    <property type="evidence" value="ECO:0007669"/>
    <property type="project" value="UniProtKB-SubCell"/>
</dbReference>
<comment type="subcellular location">
    <subcellularLocation>
        <location evidence="1">Cell membrane</location>
        <topology evidence="1">Multi-pass membrane protein</topology>
    </subcellularLocation>
</comment>
<dbReference type="PANTHER" id="PTHR43294">
    <property type="entry name" value="SODIUM/POTASSIUM-TRANSPORTING ATPASE SUBUNIT ALPHA"/>
    <property type="match status" value="1"/>
</dbReference>
<dbReference type="OMA" id="RYSRCAP"/>
<dbReference type="OrthoDB" id="3352408at2759"/>
<evidence type="ECO:0000313" key="3">
    <source>
        <dbReference type="EMBL" id="GCC44420.1"/>
    </source>
</evidence>
<dbReference type="InterPro" id="IPR001757">
    <property type="entry name" value="P_typ_ATPase"/>
</dbReference>
<dbReference type="Gene3D" id="3.40.50.1000">
    <property type="entry name" value="HAD superfamily/HAD-like"/>
    <property type="match status" value="1"/>
</dbReference>
<dbReference type="InterPro" id="IPR023214">
    <property type="entry name" value="HAD_sf"/>
</dbReference>
<dbReference type="InterPro" id="IPR036412">
    <property type="entry name" value="HAD-like_sf"/>
</dbReference>
<dbReference type="Pfam" id="PF00702">
    <property type="entry name" value="Hydrolase"/>
    <property type="match status" value="1"/>
</dbReference>
<dbReference type="InterPro" id="IPR050510">
    <property type="entry name" value="Cation_transp_ATPase_P-type"/>
</dbReference>
<dbReference type="Gene3D" id="1.20.1110.10">
    <property type="entry name" value="Calcium-transporting ATPase, transmembrane domain"/>
    <property type="match status" value="1"/>
</dbReference>
<dbReference type="GO" id="GO:0019829">
    <property type="term" value="F:ATPase-coupled monoatomic cation transmembrane transporter activity"/>
    <property type="evidence" value="ECO:0007669"/>
    <property type="project" value="TreeGrafter"/>
</dbReference>
<dbReference type="AlphaFoldDB" id="A0A401TP06"/>
<comment type="caution">
    <text evidence="3">The sequence shown here is derived from an EMBL/GenBank/DDBJ whole genome shotgun (WGS) entry which is preliminary data.</text>
</comment>
<sequence>PCCDRYSRCAPTRSGAANAVFTGDRLDSLDDEAFRLAIKETTVFARTTPEHKLRLVEALQADGAIVAMTGDGVNDAPALRRADVGIAMGRKGIEVAKEAAEVVLANDNFATIIAAVREGRTGHDNLTKSNRLDFADERR</sequence>
<dbReference type="GO" id="GO:0016887">
    <property type="term" value="F:ATP hydrolysis activity"/>
    <property type="evidence" value="ECO:0007669"/>
    <property type="project" value="InterPro"/>
</dbReference>
<protein>
    <recommendedName>
        <fullName evidence="5">Cation-transporting P-type ATPase C-terminal domain-containing protein</fullName>
    </recommendedName>
</protein>
<dbReference type="SUPFAM" id="SSF56784">
    <property type="entry name" value="HAD-like"/>
    <property type="match status" value="1"/>
</dbReference>
<keyword evidence="2" id="KW-1003">Cell membrane</keyword>
<reference evidence="3 4" key="1">
    <citation type="journal article" date="2018" name="Nat. Ecol. Evol.">
        <title>Shark genomes provide insights into elasmobranch evolution and the origin of vertebrates.</title>
        <authorList>
            <person name="Hara Y"/>
            <person name="Yamaguchi K"/>
            <person name="Onimaru K"/>
            <person name="Kadota M"/>
            <person name="Koyanagi M"/>
            <person name="Keeley SD"/>
            <person name="Tatsumi K"/>
            <person name="Tanaka K"/>
            <person name="Motone F"/>
            <person name="Kageyama Y"/>
            <person name="Nozu R"/>
            <person name="Adachi N"/>
            <person name="Nishimura O"/>
            <person name="Nakagawa R"/>
            <person name="Tanegashima C"/>
            <person name="Kiyatake I"/>
            <person name="Matsumoto R"/>
            <person name="Murakumo K"/>
            <person name="Nishida K"/>
            <person name="Terakita A"/>
            <person name="Kuratani S"/>
            <person name="Sato K"/>
            <person name="Hyodo S Kuraku.S."/>
        </authorList>
    </citation>
    <scope>NUCLEOTIDE SEQUENCE [LARGE SCALE GENOMIC DNA]</scope>
</reference>
<keyword evidence="2" id="KW-0472">Membrane</keyword>
<name>A0A401TP06_CHIPU</name>
<feature type="non-terminal residue" evidence="3">
    <location>
        <position position="1"/>
    </location>
</feature>
<accession>A0A401TP06</accession>
<dbReference type="PRINTS" id="PR00120">
    <property type="entry name" value="HATPASE"/>
</dbReference>
<proteinExistence type="predicted"/>
<evidence type="ECO:0000313" key="4">
    <source>
        <dbReference type="Proteomes" id="UP000287033"/>
    </source>
</evidence>
<evidence type="ECO:0000256" key="2">
    <source>
        <dbReference type="ARBA" id="ARBA00022475"/>
    </source>
</evidence>
<dbReference type="GO" id="GO:0005524">
    <property type="term" value="F:ATP binding"/>
    <property type="evidence" value="ECO:0007669"/>
    <property type="project" value="InterPro"/>
</dbReference>
<organism evidence="3 4">
    <name type="scientific">Chiloscyllium punctatum</name>
    <name type="common">Brownbanded bambooshark</name>
    <name type="synonym">Hemiscyllium punctatum</name>
    <dbReference type="NCBI Taxonomy" id="137246"/>
    <lineage>
        <taxon>Eukaryota</taxon>
        <taxon>Metazoa</taxon>
        <taxon>Chordata</taxon>
        <taxon>Craniata</taxon>
        <taxon>Vertebrata</taxon>
        <taxon>Chondrichthyes</taxon>
        <taxon>Elasmobranchii</taxon>
        <taxon>Galeomorphii</taxon>
        <taxon>Galeoidea</taxon>
        <taxon>Orectolobiformes</taxon>
        <taxon>Hemiscylliidae</taxon>
        <taxon>Chiloscyllium</taxon>
    </lineage>
</organism>
<evidence type="ECO:0008006" key="5">
    <source>
        <dbReference type="Google" id="ProtNLM"/>
    </source>
</evidence>
<dbReference type="PANTHER" id="PTHR43294:SF21">
    <property type="entry name" value="CATION TRANSPORTING ATPASE"/>
    <property type="match status" value="1"/>
</dbReference>